<protein>
    <submittedName>
        <fullName evidence="6">LysR family transcriptional regulator, glycine cleavage system transcriptional activator</fullName>
    </submittedName>
</protein>
<evidence type="ECO:0000256" key="4">
    <source>
        <dbReference type="ARBA" id="ARBA00023163"/>
    </source>
</evidence>
<dbReference type="SUPFAM" id="SSF46785">
    <property type="entry name" value="Winged helix' DNA-binding domain"/>
    <property type="match status" value="1"/>
</dbReference>
<dbReference type="GO" id="GO:0043565">
    <property type="term" value="F:sequence-specific DNA binding"/>
    <property type="evidence" value="ECO:0007669"/>
    <property type="project" value="TreeGrafter"/>
</dbReference>
<feature type="domain" description="HTH lysR-type" evidence="5">
    <location>
        <begin position="1"/>
        <end position="48"/>
    </location>
</feature>
<dbReference type="InterPro" id="IPR005119">
    <property type="entry name" value="LysR_subst-bd"/>
</dbReference>
<dbReference type="Pfam" id="PF00126">
    <property type="entry name" value="HTH_1"/>
    <property type="match status" value="1"/>
</dbReference>
<dbReference type="Gene3D" id="3.40.190.10">
    <property type="entry name" value="Periplasmic binding protein-like II"/>
    <property type="match status" value="2"/>
</dbReference>
<dbReference type="PROSITE" id="PS50931">
    <property type="entry name" value="HTH_LYSR"/>
    <property type="match status" value="1"/>
</dbReference>
<evidence type="ECO:0000256" key="1">
    <source>
        <dbReference type="ARBA" id="ARBA00009437"/>
    </source>
</evidence>
<comment type="similarity">
    <text evidence="1">Belongs to the LysR transcriptional regulatory family.</text>
</comment>
<dbReference type="AlphaFoldDB" id="A0A1H7A1K1"/>
<keyword evidence="3" id="KW-0238">DNA-binding</keyword>
<dbReference type="Gene3D" id="1.10.10.10">
    <property type="entry name" value="Winged helix-like DNA-binding domain superfamily/Winged helix DNA-binding domain"/>
    <property type="match status" value="1"/>
</dbReference>
<dbReference type="GO" id="GO:0006351">
    <property type="term" value="P:DNA-templated transcription"/>
    <property type="evidence" value="ECO:0007669"/>
    <property type="project" value="TreeGrafter"/>
</dbReference>
<keyword evidence="2" id="KW-0805">Transcription regulation</keyword>
<evidence type="ECO:0000256" key="3">
    <source>
        <dbReference type="ARBA" id="ARBA00023125"/>
    </source>
</evidence>
<dbReference type="Proteomes" id="UP000199379">
    <property type="component" value="Unassembled WGS sequence"/>
</dbReference>
<gene>
    <name evidence="6" type="ORF">SAMN05444007_105281</name>
</gene>
<accession>A0A1H7A1K1</accession>
<organism evidence="6 7">
    <name type="scientific">Cribrihabitans marinus</name>
    <dbReference type="NCBI Taxonomy" id="1227549"/>
    <lineage>
        <taxon>Bacteria</taxon>
        <taxon>Pseudomonadati</taxon>
        <taxon>Pseudomonadota</taxon>
        <taxon>Alphaproteobacteria</taxon>
        <taxon>Rhodobacterales</taxon>
        <taxon>Paracoccaceae</taxon>
        <taxon>Cribrihabitans</taxon>
    </lineage>
</organism>
<evidence type="ECO:0000313" key="6">
    <source>
        <dbReference type="EMBL" id="SEJ57767.1"/>
    </source>
</evidence>
<sequence>MAIREGSLKAAAGRLGITAAAVGQRIRALEDYLGSDLLVRGRSGLQPTPELAAALPDLQAAFQSLDRVSSTLDFQRISEIHIVADPDWSELWLAPRLPAFREAHQNILFCINGAGDVPTRLGAPDIRVEYGGAERGDALFTDYLVPVCSPDNLRRIADYDQEHEIEGMPLLHLEGHRAEPDRPGFADWFDKFGMRRSGTDRGPYYRRANMALDAVRQDVGFLLCGISLIEGDLDTGSLVLPYPASMGLTAPCPYRLWQRETGHRRPQMRRFVEWVKAESAATARWISDMQTRPGPDAA</sequence>
<dbReference type="SUPFAM" id="SSF53850">
    <property type="entry name" value="Periplasmic binding protein-like II"/>
    <property type="match status" value="1"/>
</dbReference>
<dbReference type="InterPro" id="IPR058163">
    <property type="entry name" value="LysR-type_TF_proteobact-type"/>
</dbReference>
<dbReference type="PANTHER" id="PTHR30537">
    <property type="entry name" value="HTH-TYPE TRANSCRIPTIONAL REGULATOR"/>
    <property type="match status" value="1"/>
</dbReference>
<dbReference type="Pfam" id="PF03466">
    <property type="entry name" value="LysR_substrate"/>
    <property type="match status" value="1"/>
</dbReference>
<evidence type="ECO:0000313" key="7">
    <source>
        <dbReference type="Proteomes" id="UP000199379"/>
    </source>
</evidence>
<keyword evidence="7" id="KW-1185">Reference proteome</keyword>
<keyword evidence="4" id="KW-0804">Transcription</keyword>
<dbReference type="InterPro" id="IPR036388">
    <property type="entry name" value="WH-like_DNA-bd_sf"/>
</dbReference>
<dbReference type="GO" id="GO:0003700">
    <property type="term" value="F:DNA-binding transcription factor activity"/>
    <property type="evidence" value="ECO:0007669"/>
    <property type="project" value="InterPro"/>
</dbReference>
<reference evidence="6 7" key="1">
    <citation type="submission" date="2016-10" db="EMBL/GenBank/DDBJ databases">
        <authorList>
            <person name="de Groot N.N."/>
        </authorList>
    </citation>
    <scope>NUCLEOTIDE SEQUENCE [LARGE SCALE GENOMIC DNA]</scope>
    <source>
        <strain evidence="6 7">DSM 29340</strain>
    </source>
</reference>
<dbReference type="PANTHER" id="PTHR30537:SF26">
    <property type="entry name" value="GLYCINE CLEAVAGE SYSTEM TRANSCRIPTIONAL ACTIVATOR"/>
    <property type="match status" value="1"/>
</dbReference>
<name>A0A1H7A1K1_9RHOB</name>
<evidence type="ECO:0000259" key="5">
    <source>
        <dbReference type="PROSITE" id="PS50931"/>
    </source>
</evidence>
<proteinExistence type="inferred from homology"/>
<dbReference type="EMBL" id="FNYD01000005">
    <property type="protein sequence ID" value="SEJ57767.1"/>
    <property type="molecule type" value="Genomic_DNA"/>
</dbReference>
<dbReference type="InterPro" id="IPR000847">
    <property type="entry name" value="LysR_HTH_N"/>
</dbReference>
<evidence type="ECO:0000256" key="2">
    <source>
        <dbReference type="ARBA" id="ARBA00023015"/>
    </source>
</evidence>
<dbReference type="InterPro" id="IPR036390">
    <property type="entry name" value="WH_DNA-bd_sf"/>
</dbReference>